<proteinExistence type="predicted"/>
<dbReference type="Gene3D" id="3.20.20.30">
    <property type="entry name" value="Luciferase-like domain"/>
    <property type="match status" value="2"/>
</dbReference>
<sequence>MIMVNDVRGVGVWRRSGQTGPQLAKELENLGYRSIWLGVSPGDLAEPEELLAATDRLVVGTGIVNMWADEPEPVAEAYHRVAARFPGRLALGVGIGHPEATREYRSPYATIVDYLDRLAAAGVPQQDIVLAALGPKVLKLAAERTAGPHPYLVTPEHTRRSRDLIGPESLLVTEQKAVLDTARDPRGLARDGVAMYLQLRNYVSNLLTLGFTEEDIAKGGSDRLIDALAPQGDPASVAAALTAHLDAGANQVVLQLLTEEGEDPLPGYRAIAEALELTSG</sequence>
<evidence type="ECO:0000313" key="2">
    <source>
        <dbReference type="EMBL" id="NYE74757.1"/>
    </source>
</evidence>
<comment type="caution">
    <text evidence="2">The sequence shown here is derived from an EMBL/GenBank/DDBJ whole genome shotgun (WGS) entry which is preliminary data.</text>
</comment>
<keyword evidence="3" id="KW-1185">Reference proteome</keyword>
<dbReference type="AlphaFoldDB" id="A0A7Y9IDC8"/>
<dbReference type="SUPFAM" id="SSF51679">
    <property type="entry name" value="Bacterial luciferase-like"/>
    <property type="match status" value="1"/>
</dbReference>
<dbReference type="GO" id="GO:0016705">
    <property type="term" value="F:oxidoreductase activity, acting on paired donors, with incorporation or reduction of molecular oxygen"/>
    <property type="evidence" value="ECO:0007669"/>
    <property type="project" value="InterPro"/>
</dbReference>
<evidence type="ECO:0000313" key="3">
    <source>
        <dbReference type="Proteomes" id="UP000569914"/>
    </source>
</evidence>
<dbReference type="Pfam" id="PF00296">
    <property type="entry name" value="Bac_luciferase"/>
    <property type="match status" value="1"/>
</dbReference>
<dbReference type="InterPro" id="IPR050766">
    <property type="entry name" value="Bact_Lucif_Oxidored"/>
</dbReference>
<accession>A0A7Y9IDC8</accession>
<feature type="domain" description="Luciferase-like" evidence="1">
    <location>
        <begin position="22"/>
        <end position="116"/>
    </location>
</feature>
<dbReference type="InterPro" id="IPR019922">
    <property type="entry name" value="Lucif-like_OxRdatse_MSMEG_4141"/>
</dbReference>
<dbReference type="EMBL" id="JACCBU010000001">
    <property type="protein sequence ID" value="NYE74757.1"/>
    <property type="molecule type" value="Genomic_DNA"/>
</dbReference>
<dbReference type="NCBIfam" id="TIGR03620">
    <property type="entry name" value="F420_MSMEG_4141"/>
    <property type="match status" value="1"/>
</dbReference>
<dbReference type="InterPro" id="IPR011251">
    <property type="entry name" value="Luciferase-like_dom"/>
</dbReference>
<dbReference type="PANTHER" id="PTHR30137:SF18">
    <property type="entry name" value="CONSERVED PROTEIN"/>
    <property type="match status" value="1"/>
</dbReference>
<dbReference type="GO" id="GO:0005829">
    <property type="term" value="C:cytosol"/>
    <property type="evidence" value="ECO:0007669"/>
    <property type="project" value="TreeGrafter"/>
</dbReference>
<name>A0A7Y9IDC8_9ACTN</name>
<gene>
    <name evidence="2" type="ORF">BKA15_006086</name>
</gene>
<protein>
    <submittedName>
        <fullName evidence="2">Putative F420-dependent oxidoreductase</fullName>
    </submittedName>
</protein>
<dbReference type="InterPro" id="IPR036661">
    <property type="entry name" value="Luciferase-like_sf"/>
</dbReference>
<dbReference type="Proteomes" id="UP000569914">
    <property type="component" value="Unassembled WGS sequence"/>
</dbReference>
<organism evidence="2 3">
    <name type="scientific">Microlunatus parietis</name>
    <dbReference type="NCBI Taxonomy" id="682979"/>
    <lineage>
        <taxon>Bacteria</taxon>
        <taxon>Bacillati</taxon>
        <taxon>Actinomycetota</taxon>
        <taxon>Actinomycetes</taxon>
        <taxon>Propionibacteriales</taxon>
        <taxon>Propionibacteriaceae</taxon>
        <taxon>Microlunatus</taxon>
    </lineage>
</organism>
<evidence type="ECO:0000259" key="1">
    <source>
        <dbReference type="Pfam" id="PF00296"/>
    </source>
</evidence>
<reference evidence="2 3" key="1">
    <citation type="submission" date="2020-07" db="EMBL/GenBank/DDBJ databases">
        <title>Sequencing the genomes of 1000 actinobacteria strains.</title>
        <authorList>
            <person name="Klenk H.-P."/>
        </authorList>
    </citation>
    <scope>NUCLEOTIDE SEQUENCE [LARGE SCALE GENOMIC DNA]</scope>
    <source>
        <strain evidence="2 3">DSM 22083</strain>
    </source>
</reference>
<dbReference type="PANTHER" id="PTHR30137">
    <property type="entry name" value="LUCIFERASE-LIKE MONOOXYGENASE"/>
    <property type="match status" value="1"/>
</dbReference>